<dbReference type="Proteomes" id="UP001252613">
    <property type="component" value="Unassembled WGS sequence"/>
</dbReference>
<accession>A0AAW8M5K2</accession>
<name>A0AAW8M5K2_9PSED</name>
<evidence type="ECO:0008006" key="3">
    <source>
        <dbReference type="Google" id="ProtNLM"/>
    </source>
</evidence>
<evidence type="ECO:0000313" key="2">
    <source>
        <dbReference type="Proteomes" id="UP001252613"/>
    </source>
</evidence>
<comment type="caution">
    <text evidence="1">The sequence shown here is derived from an EMBL/GenBank/DDBJ whole genome shotgun (WGS) entry which is preliminary data.</text>
</comment>
<protein>
    <recommendedName>
        <fullName evidence="3">Transposase</fullName>
    </recommendedName>
</protein>
<evidence type="ECO:0000313" key="1">
    <source>
        <dbReference type="EMBL" id="MDR6956693.1"/>
    </source>
</evidence>
<organism evidence="1 2">
    <name type="scientific">Pseudomonas brassicacearum</name>
    <dbReference type="NCBI Taxonomy" id="930166"/>
    <lineage>
        <taxon>Bacteria</taxon>
        <taxon>Pseudomonadati</taxon>
        <taxon>Pseudomonadota</taxon>
        <taxon>Gammaproteobacteria</taxon>
        <taxon>Pseudomonadales</taxon>
        <taxon>Pseudomonadaceae</taxon>
        <taxon>Pseudomonas</taxon>
    </lineage>
</organism>
<dbReference type="EMBL" id="JAVDVC010000001">
    <property type="protein sequence ID" value="MDR6956693.1"/>
    <property type="molecule type" value="Genomic_DNA"/>
</dbReference>
<proteinExistence type="predicted"/>
<dbReference type="AlphaFoldDB" id="A0AAW8M5K2"/>
<sequence>MGTDHDLMMSELKTVVCPQSFLYRLDGDSGLATRLNEVLLFIELRYYP</sequence>
<gene>
    <name evidence="1" type="ORF">J2W43_000656</name>
</gene>
<reference evidence="1" key="1">
    <citation type="submission" date="2023-07" db="EMBL/GenBank/DDBJ databases">
        <title>Sorghum-associated microbial communities from plants grown in Nebraska, USA.</title>
        <authorList>
            <person name="Schachtman D."/>
        </authorList>
    </citation>
    <scope>NUCLEOTIDE SEQUENCE</scope>
    <source>
        <strain evidence="1">3432</strain>
    </source>
</reference>